<proteinExistence type="predicted"/>
<evidence type="ECO:0000313" key="1">
    <source>
        <dbReference type="EMBL" id="PIO11492.1"/>
    </source>
</evidence>
<accession>A0A2G9Q7A8</accession>
<dbReference type="EMBL" id="KZ061026">
    <property type="protein sequence ID" value="PIO11492.1"/>
    <property type="molecule type" value="Genomic_DNA"/>
</dbReference>
<dbReference type="Proteomes" id="UP000228934">
    <property type="component" value="Unassembled WGS sequence"/>
</dbReference>
<gene>
    <name evidence="1" type="ORF">AB205_0045490</name>
</gene>
<organism evidence="1 2">
    <name type="scientific">Aquarana catesbeiana</name>
    <name type="common">American bullfrog</name>
    <name type="synonym">Rana catesbeiana</name>
    <dbReference type="NCBI Taxonomy" id="8400"/>
    <lineage>
        <taxon>Eukaryota</taxon>
        <taxon>Metazoa</taxon>
        <taxon>Chordata</taxon>
        <taxon>Craniata</taxon>
        <taxon>Vertebrata</taxon>
        <taxon>Euteleostomi</taxon>
        <taxon>Amphibia</taxon>
        <taxon>Batrachia</taxon>
        <taxon>Anura</taxon>
        <taxon>Neobatrachia</taxon>
        <taxon>Ranoidea</taxon>
        <taxon>Ranidae</taxon>
        <taxon>Aquarana</taxon>
    </lineage>
</organism>
<evidence type="ECO:0000313" key="2">
    <source>
        <dbReference type="Proteomes" id="UP000228934"/>
    </source>
</evidence>
<dbReference type="AlphaFoldDB" id="A0A2G9Q7A8"/>
<keyword evidence="2" id="KW-1185">Reference proteome</keyword>
<protein>
    <submittedName>
        <fullName evidence="1">Uncharacterized protein</fullName>
    </submittedName>
</protein>
<reference evidence="2" key="1">
    <citation type="journal article" date="2017" name="Nat. Commun.">
        <title>The North American bullfrog draft genome provides insight into hormonal regulation of long noncoding RNA.</title>
        <authorList>
            <person name="Hammond S.A."/>
            <person name="Warren R.L."/>
            <person name="Vandervalk B.P."/>
            <person name="Kucuk E."/>
            <person name="Khan H."/>
            <person name="Gibb E.A."/>
            <person name="Pandoh P."/>
            <person name="Kirk H."/>
            <person name="Zhao Y."/>
            <person name="Jones M."/>
            <person name="Mungall A.J."/>
            <person name="Coope R."/>
            <person name="Pleasance S."/>
            <person name="Moore R.A."/>
            <person name="Holt R.A."/>
            <person name="Round J.M."/>
            <person name="Ohora S."/>
            <person name="Walle B.V."/>
            <person name="Veldhoen N."/>
            <person name="Helbing C.C."/>
            <person name="Birol I."/>
        </authorList>
    </citation>
    <scope>NUCLEOTIDE SEQUENCE [LARGE SCALE GENOMIC DNA]</scope>
</reference>
<name>A0A2G9Q7A8_AQUCT</name>
<sequence length="43" mass="4582">MFNTSFCVYSDNGGYLLKANPLCTTSALSVQFQCTLSALSSVV</sequence>